<evidence type="ECO:0000313" key="2">
    <source>
        <dbReference type="Proteomes" id="UP000789759"/>
    </source>
</evidence>
<proteinExistence type="predicted"/>
<reference evidence="1" key="1">
    <citation type="submission" date="2021-06" db="EMBL/GenBank/DDBJ databases">
        <authorList>
            <person name="Kallberg Y."/>
            <person name="Tangrot J."/>
            <person name="Rosling A."/>
        </authorList>
    </citation>
    <scope>NUCLEOTIDE SEQUENCE</scope>
    <source>
        <strain evidence="1">FL966</strain>
    </source>
</reference>
<organism evidence="1 2">
    <name type="scientific">Cetraspora pellucida</name>
    <dbReference type="NCBI Taxonomy" id="1433469"/>
    <lineage>
        <taxon>Eukaryota</taxon>
        <taxon>Fungi</taxon>
        <taxon>Fungi incertae sedis</taxon>
        <taxon>Mucoromycota</taxon>
        <taxon>Glomeromycotina</taxon>
        <taxon>Glomeromycetes</taxon>
        <taxon>Diversisporales</taxon>
        <taxon>Gigasporaceae</taxon>
        <taxon>Cetraspora</taxon>
    </lineage>
</organism>
<comment type="caution">
    <text evidence="1">The sequence shown here is derived from an EMBL/GenBank/DDBJ whole genome shotgun (WGS) entry which is preliminary data.</text>
</comment>
<protein>
    <submittedName>
        <fullName evidence="1">14133_t:CDS:1</fullName>
    </submittedName>
</protein>
<keyword evidence="2" id="KW-1185">Reference proteome</keyword>
<sequence length="80" mass="9096">TFVRRIHGGNIPSITLTSNNTAYNDINIFDTKMMKWPTLNLFNIPFKDTCIFYSAISKDNLILYIGGIGGLHERGIYNLQ</sequence>
<dbReference type="EMBL" id="CAJVQA010036203">
    <property type="protein sequence ID" value="CAG8808165.1"/>
    <property type="molecule type" value="Genomic_DNA"/>
</dbReference>
<gene>
    <name evidence="1" type="ORF">CPELLU_LOCUS18362</name>
</gene>
<feature type="non-terminal residue" evidence="1">
    <location>
        <position position="1"/>
    </location>
</feature>
<accession>A0A9N9K329</accession>
<dbReference type="Proteomes" id="UP000789759">
    <property type="component" value="Unassembled WGS sequence"/>
</dbReference>
<name>A0A9N9K329_9GLOM</name>
<evidence type="ECO:0000313" key="1">
    <source>
        <dbReference type="EMBL" id="CAG8808165.1"/>
    </source>
</evidence>
<dbReference type="AlphaFoldDB" id="A0A9N9K329"/>